<reference evidence="1" key="1">
    <citation type="submission" date="2018-06" db="EMBL/GenBank/DDBJ databases">
        <authorList>
            <person name="Zhirakovskaya E."/>
        </authorList>
    </citation>
    <scope>NUCLEOTIDE SEQUENCE</scope>
</reference>
<dbReference type="PANTHER" id="PTHR43657">
    <property type="entry name" value="TRYPTOPHAN RNA-BINDING ATTENUATOR PROTEIN-LIKE PROTEIN"/>
    <property type="match status" value="1"/>
</dbReference>
<evidence type="ECO:0000313" key="1">
    <source>
        <dbReference type="EMBL" id="VAW30962.1"/>
    </source>
</evidence>
<dbReference type="AlphaFoldDB" id="A0A3B0UX01"/>
<dbReference type="InterPro" id="IPR016031">
    <property type="entry name" value="Trp_RNA-bd_attenuator-like_dom"/>
</dbReference>
<protein>
    <submittedName>
        <fullName evidence="1">DUF124 domain-containing protein</fullName>
    </submittedName>
</protein>
<name>A0A3B0UX01_9ZZZZ</name>
<dbReference type="SUPFAM" id="SSF51219">
    <property type="entry name" value="TRAP-like"/>
    <property type="match status" value="1"/>
</dbReference>
<accession>A0A3B0UX01</accession>
<dbReference type="Pfam" id="PF01987">
    <property type="entry name" value="AIM24"/>
    <property type="match status" value="1"/>
</dbReference>
<dbReference type="EMBL" id="UOEU01000120">
    <property type="protein sequence ID" value="VAW30962.1"/>
    <property type="molecule type" value="Genomic_DNA"/>
</dbReference>
<proteinExistence type="predicted"/>
<sequence>MRYEINGTTLQTLDIFLENGESIFTESGGMAWMKGNNEMSTNTRGGLLKGLARSLSGESLFLTTYTNKGGESMITFTPEAPGSIVPVPLAANETRICQKDAFMVAEDSVSLEIHFRRKLGAGLFGGEGFILQKLTGPGMAWVEIAGEVREYTLQAGETMQVDPGHIAMYEPSVNYDIQRVKGVKNIFFGGEGLFLASLTGPGRIWLQSLPLSNLAAKLMKYMPVKSG</sequence>
<dbReference type="InterPro" id="IPR002838">
    <property type="entry name" value="AIM24"/>
</dbReference>
<gene>
    <name evidence="1" type="ORF">MNBD_CHLOROFLEXI01-3490</name>
</gene>
<dbReference type="InterPro" id="IPR036983">
    <property type="entry name" value="AIM24_sf"/>
</dbReference>
<dbReference type="Gene3D" id="3.60.160.10">
    <property type="entry name" value="Mitochondrial biogenesis AIM24"/>
    <property type="match status" value="1"/>
</dbReference>
<organism evidence="1">
    <name type="scientific">hydrothermal vent metagenome</name>
    <dbReference type="NCBI Taxonomy" id="652676"/>
    <lineage>
        <taxon>unclassified sequences</taxon>
        <taxon>metagenomes</taxon>
        <taxon>ecological metagenomes</taxon>
    </lineage>
</organism>
<dbReference type="NCBIfam" id="TIGR00266">
    <property type="entry name" value="TIGR00266 family protein"/>
    <property type="match status" value="1"/>
</dbReference>
<dbReference type="PANTHER" id="PTHR43657:SF1">
    <property type="entry name" value="ALTERED INHERITANCE OF MITOCHONDRIA PROTEIN 24, MITOCHONDRIAL"/>
    <property type="match status" value="1"/>
</dbReference>